<evidence type="ECO:0000313" key="2">
    <source>
        <dbReference type="EMBL" id="GFT72897.1"/>
    </source>
</evidence>
<feature type="region of interest" description="Disordered" evidence="1">
    <location>
        <begin position="55"/>
        <end position="74"/>
    </location>
</feature>
<organism evidence="2 3">
    <name type="scientific">Nephila pilipes</name>
    <name type="common">Giant wood spider</name>
    <name type="synonym">Nephila maculata</name>
    <dbReference type="NCBI Taxonomy" id="299642"/>
    <lineage>
        <taxon>Eukaryota</taxon>
        <taxon>Metazoa</taxon>
        <taxon>Ecdysozoa</taxon>
        <taxon>Arthropoda</taxon>
        <taxon>Chelicerata</taxon>
        <taxon>Arachnida</taxon>
        <taxon>Araneae</taxon>
        <taxon>Araneomorphae</taxon>
        <taxon>Entelegynae</taxon>
        <taxon>Araneoidea</taxon>
        <taxon>Nephilidae</taxon>
        <taxon>Nephila</taxon>
    </lineage>
</organism>
<protein>
    <submittedName>
        <fullName evidence="2">Uncharacterized protein</fullName>
    </submittedName>
</protein>
<evidence type="ECO:0000256" key="1">
    <source>
        <dbReference type="SAM" id="MobiDB-lite"/>
    </source>
</evidence>
<comment type="caution">
    <text evidence="2">The sequence shown here is derived from an EMBL/GenBank/DDBJ whole genome shotgun (WGS) entry which is preliminary data.</text>
</comment>
<gene>
    <name evidence="2" type="ORF">NPIL_648271</name>
</gene>
<sequence>MRHYSKHHPGALLLTRRARQLNNCINKLQTKLLYPPLPLDYLLCEISSSYPGLLSSSPENNTVETKPDLSSDTGRVHFIPPSHNIYQRDLISKSSTTPSQSLSSI</sequence>
<proteinExistence type="predicted"/>
<keyword evidence="3" id="KW-1185">Reference proteome</keyword>
<feature type="compositionally biased region" description="Polar residues" evidence="1">
    <location>
        <begin position="59"/>
        <end position="73"/>
    </location>
</feature>
<dbReference type="EMBL" id="BMAW01116958">
    <property type="protein sequence ID" value="GFT72897.1"/>
    <property type="molecule type" value="Genomic_DNA"/>
</dbReference>
<reference evidence="2" key="1">
    <citation type="submission" date="2020-08" db="EMBL/GenBank/DDBJ databases">
        <title>Multicomponent nature underlies the extraordinary mechanical properties of spider dragline silk.</title>
        <authorList>
            <person name="Kono N."/>
            <person name="Nakamura H."/>
            <person name="Mori M."/>
            <person name="Yoshida Y."/>
            <person name="Ohtoshi R."/>
            <person name="Malay A.D."/>
            <person name="Moran D.A.P."/>
            <person name="Tomita M."/>
            <person name="Numata K."/>
            <person name="Arakawa K."/>
        </authorList>
    </citation>
    <scope>NUCLEOTIDE SEQUENCE</scope>
</reference>
<evidence type="ECO:0000313" key="3">
    <source>
        <dbReference type="Proteomes" id="UP000887013"/>
    </source>
</evidence>
<accession>A0A8X6PKC6</accession>
<name>A0A8X6PKC6_NEPPI</name>
<dbReference type="AlphaFoldDB" id="A0A8X6PKC6"/>
<dbReference type="Proteomes" id="UP000887013">
    <property type="component" value="Unassembled WGS sequence"/>
</dbReference>